<organism evidence="8 9">
    <name type="scientific">Gordonia mangrovi</name>
    <dbReference type="NCBI Taxonomy" id="2665643"/>
    <lineage>
        <taxon>Bacteria</taxon>
        <taxon>Bacillati</taxon>
        <taxon>Actinomycetota</taxon>
        <taxon>Actinomycetes</taxon>
        <taxon>Mycobacteriales</taxon>
        <taxon>Gordoniaceae</taxon>
        <taxon>Gordonia</taxon>
    </lineage>
</organism>
<dbReference type="PANTHER" id="PTHR43098:SF3">
    <property type="entry name" value="L-ORNITHINE N(5)-MONOOXYGENASE-RELATED"/>
    <property type="match status" value="1"/>
</dbReference>
<accession>A0A6L7GU73</accession>
<dbReference type="SUPFAM" id="SSF51905">
    <property type="entry name" value="FAD/NAD(P)-binding domain"/>
    <property type="match status" value="2"/>
</dbReference>
<protein>
    <submittedName>
        <fullName evidence="8">NAD(P)-binding protein</fullName>
    </submittedName>
</protein>
<name>A0A6L7GU73_9ACTN</name>
<evidence type="ECO:0000256" key="7">
    <source>
        <dbReference type="ARBA" id="ARBA00023033"/>
    </source>
</evidence>
<reference evidence="8 9" key="1">
    <citation type="submission" date="2019-11" db="EMBL/GenBank/DDBJ databases">
        <title>Gordonia sp. nov., a novel actinobacterium isolated from mangrove soil in Hainan.</title>
        <authorList>
            <person name="Huang X."/>
            <person name="Xie Y."/>
            <person name="Chu X."/>
            <person name="Xiao K."/>
        </authorList>
    </citation>
    <scope>NUCLEOTIDE SEQUENCE [LARGE SCALE GENOMIC DNA]</scope>
    <source>
        <strain evidence="8 9">HNM0687</strain>
    </source>
</reference>
<dbReference type="GO" id="GO:0016709">
    <property type="term" value="F:oxidoreductase activity, acting on paired donors, with incorporation or reduction of molecular oxygen, NAD(P)H as one donor, and incorporation of one atom of oxygen"/>
    <property type="evidence" value="ECO:0007669"/>
    <property type="project" value="UniProtKB-ARBA"/>
</dbReference>
<dbReference type="PANTHER" id="PTHR43098">
    <property type="entry name" value="L-ORNITHINE N(5)-MONOOXYGENASE-RELATED"/>
    <property type="match status" value="1"/>
</dbReference>
<dbReference type="Gene3D" id="3.50.50.60">
    <property type="entry name" value="FAD/NAD(P)-binding domain"/>
    <property type="match status" value="3"/>
</dbReference>
<evidence type="ECO:0000256" key="4">
    <source>
        <dbReference type="ARBA" id="ARBA00022827"/>
    </source>
</evidence>
<keyword evidence="4" id="KW-0274">FAD</keyword>
<keyword evidence="9" id="KW-1185">Reference proteome</keyword>
<proteinExistence type="inferred from homology"/>
<evidence type="ECO:0000256" key="6">
    <source>
        <dbReference type="ARBA" id="ARBA00023002"/>
    </source>
</evidence>
<evidence type="ECO:0000313" key="9">
    <source>
        <dbReference type="Proteomes" id="UP000475545"/>
    </source>
</evidence>
<evidence type="ECO:0000313" key="8">
    <source>
        <dbReference type="EMBL" id="MXP22068.1"/>
    </source>
</evidence>
<dbReference type="Proteomes" id="UP000475545">
    <property type="component" value="Unassembled WGS sequence"/>
</dbReference>
<evidence type="ECO:0000256" key="5">
    <source>
        <dbReference type="ARBA" id="ARBA00022857"/>
    </source>
</evidence>
<comment type="similarity">
    <text evidence="2">Belongs to the FAD-binding monooxygenase family.</text>
</comment>
<keyword evidence="3" id="KW-0285">Flavoprotein</keyword>
<keyword evidence="7" id="KW-0503">Monooxygenase</keyword>
<keyword evidence="6" id="KW-0560">Oxidoreductase</keyword>
<evidence type="ECO:0000256" key="1">
    <source>
        <dbReference type="ARBA" id="ARBA00001974"/>
    </source>
</evidence>
<comment type="cofactor">
    <cofactor evidence="1">
        <name>FAD</name>
        <dbReference type="ChEBI" id="CHEBI:57692"/>
    </cofactor>
</comment>
<keyword evidence="5" id="KW-0521">NADP</keyword>
<evidence type="ECO:0000256" key="2">
    <source>
        <dbReference type="ARBA" id="ARBA00010139"/>
    </source>
</evidence>
<dbReference type="InterPro" id="IPR050775">
    <property type="entry name" value="FAD-binding_Monooxygenases"/>
</dbReference>
<sequence>MPDRDVLIIGAGFSGLYQLHKLRGLGFDAHIVEAGPQVGGTWYWNRYPGARCDIESIGYSYSFDPELQQEWNWTERYAAQPEILAYLEHVADRLDLRKDISFDTRVESLEFDDAEDTWTATTDSGETITAHYVVAATGCLSKPLTPSFDGIDDFAGDIYWTWDWPKGDVDFTGKRVAVVGTGSSGIQTITAIAPTVGSLTVFQRTPTYAVPAQNRLIAEELAELKTHYEDFRAESRLSVGGIPCGDELPPFFEDLDEGGIGKELQLRYDDGGLCFQQSFRDLLQSQEANDHAAEYVRDRIKEKVNDPAVAEKLTPRSYPIAAKRMCVDTGYYEVYNQPNVSLIDVNEQPIERITERGILAGDTEHEFDVIILATGFDAMTGALQAIDIRHGSQTLRDKWSDGPRTYLGLMSAGFPNLFTVTGPQSPSVLSNMVTSIEVHVEWISAALEYLREHGLTRIEPDVAAEDNWVNTTNDAADLTLLGQAPSWYMGANVPGKPRAALPFVGGVGTYQQILDGIAVTGYHGFELV</sequence>
<dbReference type="RefSeq" id="WP_160902266.1">
    <property type="nucleotide sequence ID" value="NZ_CP102850.1"/>
</dbReference>
<dbReference type="AlphaFoldDB" id="A0A6L7GU73"/>
<gene>
    <name evidence="8" type="ORF">GIY30_12005</name>
</gene>
<comment type="caution">
    <text evidence="8">The sequence shown here is derived from an EMBL/GenBank/DDBJ whole genome shotgun (WGS) entry which is preliminary data.</text>
</comment>
<dbReference type="InterPro" id="IPR036188">
    <property type="entry name" value="FAD/NAD-bd_sf"/>
</dbReference>
<evidence type="ECO:0000256" key="3">
    <source>
        <dbReference type="ARBA" id="ARBA00022630"/>
    </source>
</evidence>
<dbReference type="EMBL" id="WMBR01000003">
    <property type="protein sequence ID" value="MXP22068.1"/>
    <property type="molecule type" value="Genomic_DNA"/>
</dbReference>
<dbReference type="Pfam" id="PF13738">
    <property type="entry name" value="Pyr_redox_3"/>
    <property type="match status" value="1"/>
</dbReference>